<comment type="caution">
    <text evidence="1">The sequence shown here is derived from an EMBL/GenBank/DDBJ whole genome shotgun (WGS) entry which is preliminary data.</text>
</comment>
<dbReference type="GeneID" id="85318086"/>
<organism evidence="1 2">
    <name type="scientific">Lasiosphaeria miniovina</name>
    <dbReference type="NCBI Taxonomy" id="1954250"/>
    <lineage>
        <taxon>Eukaryota</taxon>
        <taxon>Fungi</taxon>
        <taxon>Dikarya</taxon>
        <taxon>Ascomycota</taxon>
        <taxon>Pezizomycotina</taxon>
        <taxon>Sordariomycetes</taxon>
        <taxon>Sordariomycetidae</taxon>
        <taxon>Sordariales</taxon>
        <taxon>Lasiosphaeriaceae</taxon>
        <taxon>Lasiosphaeria</taxon>
    </lineage>
</organism>
<keyword evidence="2" id="KW-1185">Reference proteome</keyword>
<evidence type="ECO:0000313" key="1">
    <source>
        <dbReference type="EMBL" id="KAK0709296.1"/>
    </source>
</evidence>
<gene>
    <name evidence="1" type="ORF">B0T26DRAFT_400828</name>
</gene>
<proteinExistence type="predicted"/>
<dbReference type="AlphaFoldDB" id="A0AA40DQ37"/>
<sequence length="252" mass="27302">MASNKLIVPKGASDKLIVPKGASDKLSVPSEGSTSGRASAAKLPGSFGSFGSFTLYPFNRSARVICNHPSNESHVTEFHEEIPNTTKCIIHKVIHVTPDLKSRKDGYLLSFGYGKSNDIHLTSLDDHVAAVKDHLAAKIAFENAKVAKGPVNPNLEAEEERLDDSGPPLVIYSQEQCSIALKGAGFELHDWTTTKSSLVRKVYASAKPEEIPMPNGYCAIPPQPASKSDGIQILMGNGEERAIFTLHWTEHK</sequence>
<reference evidence="1" key="1">
    <citation type="submission" date="2023-06" db="EMBL/GenBank/DDBJ databases">
        <title>Genome-scale phylogeny and comparative genomics of the fungal order Sordariales.</title>
        <authorList>
            <consortium name="Lawrence Berkeley National Laboratory"/>
            <person name="Hensen N."/>
            <person name="Bonometti L."/>
            <person name="Westerberg I."/>
            <person name="Brannstrom I.O."/>
            <person name="Guillou S."/>
            <person name="Cros-Aarteil S."/>
            <person name="Calhoun S."/>
            <person name="Haridas S."/>
            <person name="Kuo A."/>
            <person name="Mondo S."/>
            <person name="Pangilinan J."/>
            <person name="Riley R."/>
            <person name="LaButti K."/>
            <person name="Andreopoulos B."/>
            <person name="Lipzen A."/>
            <person name="Chen C."/>
            <person name="Yanf M."/>
            <person name="Daum C."/>
            <person name="Ng V."/>
            <person name="Clum A."/>
            <person name="Steindorff A."/>
            <person name="Ohm R."/>
            <person name="Martin F."/>
            <person name="Silar P."/>
            <person name="Natvig D."/>
            <person name="Lalanne C."/>
            <person name="Gautier V."/>
            <person name="Ament-velasquez S.L."/>
            <person name="Kruys A."/>
            <person name="Hutchinson M.I."/>
            <person name="Powell A.J."/>
            <person name="Barry K."/>
            <person name="Miller A.N."/>
            <person name="Grigoriev I.V."/>
            <person name="Debuchy R."/>
            <person name="Gladieux P."/>
            <person name="Thoren M.H."/>
            <person name="Johannesson H."/>
        </authorList>
    </citation>
    <scope>NUCLEOTIDE SEQUENCE</scope>
    <source>
        <strain evidence="1">SMH2392-1A</strain>
    </source>
</reference>
<evidence type="ECO:0000313" key="2">
    <source>
        <dbReference type="Proteomes" id="UP001172101"/>
    </source>
</evidence>
<accession>A0AA40DQ37</accession>
<dbReference type="Proteomes" id="UP001172101">
    <property type="component" value="Unassembled WGS sequence"/>
</dbReference>
<dbReference type="RefSeq" id="XP_060292600.1">
    <property type="nucleotide sequence ID" value="XM_060434816.1"/>
</dbReference>
<protein>
    <submittedName>
        <fullName evidence="1">Uncharacterized protein</fullName>
    </submittedName>
</protein>
<dbReference type="EMBL" id="JAUIRO010000006">
    <property type="protein sequence ID" value="KAK0709296.1"/>
    <property type="molecule type" value="Genomic_DNA"/>
</dbReference>
<name>A0AA40DQ37_9PEZI</name>